<evidence type="ECO:0000313" key="3">
    <source>
        <dbReference type="EMBL" id="KAG6508892.1"/>
    </source>
</evidence>
<sequence>MPSNSMPSASTALLPSEVSIWSSTAPEDSSPPPFDLLATSPNSSSDTIDSPSPTPPSTASTKGYLKAPACSLHPMTTLVVFVNRSLTVGVEAATCGLSNIVVTQRRTGASVEGQTEFEVTVSNSCSCPQSKVVVRCFGISSVEPVDPSVIRPIGNGDNCSVLGGRPLTQGAPVKFKYAWKTPQDFPLVGSWFRGVALSDFGVCPSGSHYAASLMLFESESEDECSREDTSPPDYQVD</sequence>
<proteinExistence type="predicted"/>
<protein>
    <submittedName>
        <fullName evidence="3">Uncharacterized protein</fullName>
    </submittedName>
</protein>
<comment type="caution">
    <text evidence="3">The sequence shown here is derived from an EMBL/GenBank/DDBJ whole genome shotgun (WGS) entry which is preliminary data.</text>
</comment>
<reference evidence="3 4" key="1">
    <citation type="submission" date="2020-08" db="EMBL/GenBank/DDBJ databases">
        <title>Plant Genome Project.</title>
        <authorList>
            <person name="Zhang R.-G."/>
        </authorList>
    </citation>
    <scope>NUCLEOTIDE SEQUENCE [LARGE SCALE GENOMIC DNA]</scope>
    <source>
        <tissue evidence="3">Rhizome</tissue>
    </source>
</reference>
<dbReference type="GO" id="GO:0001709">
    <property type="term" value="P:cell fate determination"/>
    <property type="evidence" value="ECO:0007669"/>
    <property type="project" value="TreeGrafter"/>
</dbReference>
<evidence type="ECO:0000313" key="4">
    <source>
        <dbReference type="Proteomes" id="UP000734854"/>
    </source>
</evidence>
<dbReference type="InterPro" id="IPR040361">
    <property type="entry name" value="TPD1"/>
</dbReference>
<evidence type="ECO:0000256" key="1">
    <source>
        <dbReference type="ARBA" id="ARBA00022729"/>
    </source>
</evidence>
<keyword evidence="1" id="KW-0732">Signal</keyword>
<evidence type="ECO:0000256" key="2">
    <source>
        <dbReference type="SAM" id="MobiDB-lite"/>
    </source>
</evidence>
<dbReference type="Proteomes" id="UP000734854">
    <property type="component" value="Unassembled WGS sequence"/>
</dbReference>
<feature type="compositionally biased region" description="Low complexity" evidence="2">
    <location>
        <begin position="39"/>
        <end position="61"/>
    </location>
</feature>
<organism evidence="3 4">
    <name type="scientific">Zingiber officinale</name>
    <name type="common">Ginger</name>
    <name type="synonym">Amomum zingiber</name>
    <dbReference type="NCBI Taxonomy" id="94328"/>
    <lineage>
        <taxon>Eukaryota</taxon>
        <taxon>Viridiplantae</taxon>
        <taxon>Streptophyta</taxon>
        <taxon>Embryophyta</taxon>
        <taxon>Tracheophyta</taxon>
        <taxon>Spermatophyta</taxon>
        <taxon>Magnoliopsida</taxon>
        <taxon>Liliopsida</taxon>
        <taxon>Zingiberales</taxon>
        <taxon>Zingiberaceae</taxon>
        <taxon>Zingiber</taxon>
    </lineage>
</organism>
<dbReference type="EMBL" id="JACMSC010000009">
    <property type="protein sequence ID" value="KAG6508892.1"/>
    <property type="molecule type" value="Genomic_DNA"/>
</dbReference>
<feature type="region of interest" description="Disordered" evidence="2">
    <location>
        <begin position="22"/>
        <end position="62"/>
    </location>
</feature>
<accession>A0A8J5GP91</accession>
<dbReference type="Pfam" id="PF24068">
    <property type="entry name" value="TPD1_C"/>
    <property type="match status" value="1"/>
</dbReference>
<name>A0A8J5GP91_ZINOF</name>
<dbReference type="PANTHER" id="PTHR33184:SF72">
    <property type="entry name" value="BETA-1,3-N-ACETYLGLUCOSAMINYLTRANSFERASE FAMILY PROTEIN"/>
    <property type="match status" value="1"/>
</dbReference>
<gene>
    <name evidence="3" type="ORF">ZIOFF_034274</name>
</gene>
<keyword evidence="4" id="KW-1185">Reference proteome</keyword>
<dbReference type="AlphaFoldDB" id="A0A8J5GP91"/>
<dbReference type="PANTHER" id="PTHR33184">
    <property type="entry name" value="PROTEIN TAPETUM DETERMINANT 1-LIKE-RELATED"/>
    <property type="match status" value="1"/>
</dbReference>